<dbReference type="SUPFAM" id="SSF141371">
    <property type="entry name" value="PilZ domain-like"/>
    <property type="match status" value="1"/>
</dbReference>
<name>A0ABT0RY12_9SPHN</name>
<evidence type="ECO:0000313" key="2">
    <source>
        <dbReference type="EMBL" id="MCL6728442.1"/>
    </source>
</evidence>
<feature type="domain" description="PilZ" evidence="1">
    <location>
        <begin position="9"/>
        <end position="73"/>
    </location>
</feature>
<proteinExistence type="predicted"/>
<sequence length="183" mass="19878">MSLLRVGSLLVEGRRELCLIKNISVGGMLIRPYSHLAEGTRVSIELRQGEPVSGTARWTRGDNVGVEFDEPIDVIGLISTPDNGPRPRKPRIEVSCNGWLREDGYIHRIAVENVSQGGLKVLSTSELPVGADVVVSLSGLPASPGVIRWRSGDTYGVTFNRALSLPELVEWLKDQQEGPPTAV</sequence>
<organism evidence="2 3">
    <name type="scientific">Sphingomonas hankyongi</name>
    <dbReference type="NCBI Taxonomy" id="2908209"/>
    <lineage>
        <taxon>Bacteria</taxon>
        <taxon>Pseudomonadati</taxon>
        <taxon>Pseudomonadota</taxon>
        <taxon>Alphaproteobacteria</taxon>
        <taxon>Sphingomonadales</taxon>
        <taxon>Sphingomonadaceae</taxon>
        <taxon>Sphingomonas</taxon>
    </lineage>
</organism>
<evidence type="ECO:0000313" key="3">
    <source>
        <dbReference type="Proteomes" id="UP001165342"/>
    </source>
</evidence>
<dbReference type="EMBL" id="JAMGBE010000001">
    <property type="protein sequence ID" value="MCL6728442.1"/>
    <property type="molecule type" value="Genomic_DNA"/>
</dbReference>
<protein>
    <submittedName>
        <fullName evidence="2">PilZ domain-containing protein</fullName>
    </submittedName>
</protein>
<gene>
    <name evidence="2" type="ORF">LZ538_00030</name>
</gene>
<accession>A0ABT0RY12</accession>
<reference evidence="2" key="1">
    <citation type="submission" date="2022-05" db="EMBL/GenBank/DDBJ databases">
        <authorList>
            <person name="Jo J.-H."/>
            <person name="Im W.-T."/>
        </authorList>
    </citation>
    <scope>NUCLEOTIDE SEQUENCE</scope>
    <source>
        <strain evidence="2">SE220</strain>
    </source>
</reference>
<dbReference type="Proteomes" id="UP001165342">
    <property type="component" value="Unassembled WGS sequence"/>
</dbReference>
<keyword evidence="3" id="KW-1185">Reference proteome</keyword>
<feature type="domain" description="PilZ" evidence="1">
    <location>
        <begin position="88"/>
        <end position="164"/>
    </location>
</feature>
<evidence type="ECO:0000259" key="1">
    <source>
        <dbReference type="Pfam" id="PF07238"/>
    </source>
</evidence>
<comment type="caution">
    <text evidence="2">The sequence shown here is derived from an EMBL/GenBank/DDBJ whole genome shotgun (WGS) entry which is preliminary data.</text>
</comment>
<dbReference type="InterPro" id="IPR009875">
    <property type="entry name" value="PilZ_domain"/>
</dbReference>
<dbReference type="Pfam" id="PF07238">
    <property type="entry name" value="PilZ"/>
    <property type="match status" value="2"/>
</dbReference>